<dbReference type="CDD" id="cd15482">
    <property type="entry name" value="Sialidase_non-viral"/>
    <property type="match status" value="1"/>
</dbReference>
<name>A0ABS3T1Z0_9FLAO</name>
<dbReference type="InterPro" id="IPR026444">
    <property type="entry name" value="Secre_tail"/>
</dbReference>
<dbReference type="SUPFAM" id="SSF110296">
    <property type="entry name" value="Oligoxyloglucan reducing end-specific cellobiohydrolase"/>
    <property type="match status" value="2"/>
</dbReference>
<dbReference type="SMART" id="SM00137">
    <property type="entry name" value="MAM"/>
    <property type="match status" value="1"/>
</dbReference>
<evidence type="ECO:0000256" key="1">
    <source>
        <dbReference type="ARBA" id="ARBA00022729"/>
    </source>
</evidence>
<dbReference type="EMBL" id="JAGEVF010000005">
    <property type="protein sequence ID" value="MBO3116766.1"/>
    <property type="molecule type" value="Genomic_DNA"/>
</dbReference>
<organism evidence="3 4">
    <name type="scientific">Winogradskyella pelagia</name>
    <dbReference type="NCBI Taxonomy" id="2819984"/>
    <lineage>
        <taxon>Bacteria</taxon>
        <taxon>Pseudomonadati</taxon>
        <taxon>Bacteroidota</taxon>
        <taxon>Flavobacteriia</taxon>
        <taxon>Flavobacteriales</taxon>
        <taxon>Flavobacteriaceae</taxon>
        <taxon>Winogradskyella</taxon>
    </lineage>
</organism>
<dbReference type="InterPro" id="IPR013320">
    <property type="entry name" value="ConA-like_dom_sf"/>
</dbReference>
<evidence type="ECO:0000259" key="2">
    <source>
        <dbReference type="SMART" id="SM00137"/>
    </source>
</evidence>
<evidence type="ECO:0000313" key="4">
    <source>
        <dbReference type="Proteomes" id="UP000676776"/>
    </source>
</evidence>
<comment type="caution">
    <text evidence="3">The sequence shown here is derived from an EMBL/GenBank/DDBJ whole genome shotgun (WGS) entry which is preliminary data.</text>
</comment>
<accession>A0ABS3T1Z0</accession>
<dbReference type="RefSeq" id="WP_208154128.1">
    <property type="nucleotide sequence ID" value="NZ_JAGEVF010000005.1"/>
</dbReference>
<dbReference type="InterPro" id="IPR052025">
    <property type="entry name" value="Xyloglucanase_GH74"/>
</dbReference>
<keyword evidence="1" id="KW-0732">Signal</keyword>
<dbReference type="InterPro" id="IPR015943">
    <property type="entry name" value="WD40/YVTN_repeat-like_dom_sf"/>
</dbReference>
<feature type="domain" description="MAM" evidence="2">
    <location>
        <begin position="279"/>
        <end position="436"/>
    </location>
</feature>
<dbReference type="PANTHER" id="PTHR43739:SF5">
    <property type="entry name" value="EXO-ALPHA-SIALIDASE"/>
    <property type="match status" value="1"/>
</dbReference>
<dbReference type="Pfam" id="PF00629">
    <property type="entry name" value="MAM"/>
    <property type="match status" value="1"/>
</dbReference>
<proteinExistence type="predicted"/>
<keyword evidence="4" id="KW-1185">Reference proteome</keyword>
<gene>
    <name evidence="3" type="ORF">J4050_08410</name>
</gene>
<sequence length="1001" mass="109417">MKRIATLILTLFVVLVTYAQHYKQLISEGTHTVEDIKHEAKQYFDSVGRERGTGYTPYRRWLYFAERSMDETGRLKSPEFYYNELIDYNSRINNEGFANRTTVGAWEDMGPTYWNATSGYNPGVGRITSIAIEEGNLNHIIVGSETGGVWKSLDGGVSWQVLTDNLANIDVYALAIDPINNTHYYWGSTGGTIFKSTDAGATWSLHSDVGNGVVNKILIDPTDTSKIYASAQGGGLFKSIDGGLSWARIHSSASTGYDIEFKPGDPSVVYASGTVFYKSSDGGATFSSGGEIASWSQEFVSGSLSWTITGANQNSSVTPKTGSGLGLFYINNFTSPSTRLVSPALDLSGATNPILKFSYSQVEWLGDQDELKVLYRTSASSNWEEIAHYTTDVTAWNDITLNLPNPTSDYYIAFEGQANYGRGITLDDISIEADNLGVVFSEGFEGASNEFSNGVKMIGVSADDPSIVYVLEADGGVFGGFHKSTDEGSSFVKLNHDNKNYFGYDTLGQDNLGQAPRDMDIVVHPEDANDVHIAGINSWRSIDGGATFSITSQWTPGNAASLNIGYCHADVDIMLFAQEGSSTNPITKLFLGTDGGIFRADNPRLVSSNYYTDITTGMGIRQFYKIGISQTNPVIVTGGSQDNGSSTLGANGLWTDWWGADGMEGFIDKNDTQIMYGTSQFGSFVKTFNGGLSINGVAQPDGKGGNFNWNWIVPYGQDPLVNNRIYSAFDEVYQSNNGGNSWTSISQNFGSNIDHFKVAPSDNTVKYLAINGSFYISIGNNTNWTAASLNLNGGRINEIAIHPTNPAKVAIATTDSGKVYVSNNNGVTWNSIAWDLPNFVPQALAWQDNGEDGLYVGMNYGVYYTDNSLGNTWIPFNNGLPNVRINELEINTAENKLYAATYGRGLWRTDLYDEALSISDFNIDNLSVYPNPAKDFINLKWNRSEGVNVRLYNVLGDLVYYAKNKDLSKTLRMDTSAFAEGLYFVKLNTSIGEITKKVIIE</sequence>
<dbReference type="InterPro" id="IPR000998">
    <property type="entry name" value="MAM_dom"/>
</dbReference>
<dbReference type="NCBIfam" id="TIGR04183">
    <property type="entry name" value="Por_Secre_tail"/>
    <property type="match status" value="1"/>
</dbReference>
<evidence type="ECO:0000313" key="3">
    <source>
        <dbReference type="EMBL" id="MBO3116766.1"/>
    </source>
</evidence>
<dbReference type="Pfam" id="PF18962">
    <property type="entry name" value="Por_Secre_tail"/>
    <property type="match status" value="1"/>
</dbReference>
<reference evidence="3 4" key="1">
    <citation type="submission" date="2021-03" db="EMBL/GenBank/DDBJ databases">
        <title>Winogradskyella sp. nov., isolated from costal sediment.</title>
        <authorList>
            <person name="Gao C."/>
        </authorList>
    </citation>
    <scope>NUCLEOTIDE SEQUENCE [LARGE SCALE GENOMIC DNA]</scope>
    <source>
        <strain evidence="3 4">DF17</strain>
    </source>
</reference>
<dbReference type="PANTHER" id="PTHR43739">
    <property type="entry name" value="XYLOGLUCANASE (EUROFUNG)"/>
    <property type="match status" value="1"/>
</dbReference>
<dbReference type="Gene3D" id="2.130.10.10">
    <property type="entry name" value="YVTN repeat-like/Quinoprotein amine dehydrogenase"/>
    <property type="match status" value="5"/>
</dbReference>
<protein>
    <submittedName>
        <fullName evidence="3">T9SS type A sorting domain-containing protein</fullName>
    </submittedName>
</protein>
<dbReference type="SUPFAM" id="SSF49899">
    <property type="entry name" value="Concanavalin A-like lectins/glucanases"/>
    <property type="match status" value="1"/>
</dbReference>
<dbReference type="Proteomes" id="UP000676776">
    <property type="component" value="Unassembled WGS sequence"/>
</dbReference>